<dbReference type="Proteomes" id="UP000198420">
    <property type="component" value="Unassembled WGS sequence"/>
</dbReference>
<dbReference type="OrthoDB" id="3344388at2"/>
<protein>
    <submittedName>
        <fullName evidence="1">Uncharacterized protein</fullName>
    </submittedName>
</protein>
<name>A0A238UNP7_9ACTN</name>
<gene>
    <name evidence="1" type="ORF">SAMN06265355_101120</name>
</gene>
<evidence type="ECO:0000313" key="2">
    <source>
        <dbReference type="Proteomes" id="UP000198420"/>
    </source>
</evidence>
<organism evidence="1 2">
    <name type="scientific">Actinomadura mexicana</name>
    <dbReference type="NCBI Taxonomy" id="134959"/>
    <lineage>
        <taxon>Bacteria</taxon>
        <taxon>Bacillati</taxon>
        <taxon>Actinomycetota</taxon>
        <taxon>Actinomycetes</taxon>
        <taxon>Streptosporangiales</taxon>
        <taxon>Thermomonosporaceae</taxon>
        <taxon>Actinomadura</taxon>
    </lineage>
</organism>
<evidence type="ECO:0000313" key="1">
    <source>
        <dbReference type="EMBL" id="SNR23227.1"/>
    </source>
</evidence>
<sequence>MPQDETRVTAEWALWGLDRDSGARGVLAVSGGRFSRGNFAEIVHRYHTGVPAELPQVTIGWTRLPDVPYLTLAIETWCGAGAALTADSVTRVFCVPFGPLARARVSYESLYRAFAPLDPPMDGAATVVLPAGGPGKPAAGPAMGTAATLLSGEGRHVAIEDAGALPMLERLRFLDEVAWLLPYGMRARLSVSTWTRSTAEHRIRLSFTDHAPTASRALVWDRPPVLPAGADVPERYLALLADFADSPGVLQELARAADPLPFTDPRAALQALKAAVAVATGEAPDIETLLTVCRDMLRQERHEPLVTALGKLEGELRSGDVHEKRDLHRKIIDDLGLMADHANLSGSIAVLFYSVLLRLTHGPRLGDAATEELLGSFTDPPAELLEALRQLSAGPRPVR</sequence>
<accession>A0A238UNP7</accession>
<dbReference type="EMBL" id="FZNP01000001">
    <property type="protein sequence ID" value="SNR23227.1"/>
    <property type="molecule type" value="Genomic_DNA"/>
</dbReference>
<proteinExistence type="predicted"/>
<reference evidence="2" key="1">
    <citation type="submission" date="2017-06" db="EMBL/GenBank/DDBJ databases">
        <authorList>
            <person name="Varghese N."/>
            <person name="Submissions S."/>
        </authorList>
    </citation>
    <scope>NUCLEOTIDE SEQUENCE [LARGE SCALE GENOMIC DNA]</scope>
    <source>
        <strain evidence="2">DSM 44485</strain>
    </source>
</reference>
<dbReference type="AlphaFoldDB" id="A0A238UNP7"/>
<dbReference type="RefSeq" id="WP_089309567.1">
    <property type="nucleotide sequence ID" value="NZ_FZNP01000001.1"/>
</dbReference>
<keyword evidence="2" id="KW-1185">Reference proteome</keyword>